<dbReference type="SMART" id="SM00220">
    <property type="entry name" value="S_TKc"/>
    <property type="match status" value="1"/>
</dbReference>
<dbReference type="AlphaFoldDB" id="A0A517N579"/>
<evidence type="ECO:0000256" key="3">
    <source>
        <dbReference type="ARBA" id="ARBA00022777"/>
    </source>
</evidence>
<feature type="region of interest" description="Disordered" evidence="5">
    <location>
        <begin position="93"/>
        <end position="112"/>
    </location>
</feature>
<dbReference type="InterPro" id="IPR000719">
    <property type="entry name" value="Prot_kinase_dom"/>
</dbReference>
<keyword evidence="1 7" id="KW-0808">Transferase</keyword>
<organism evidence="7 8">
    <name type="scientific">Rubripirellula lacrimiformis</name>
    <dbReference type="NCBI Taxonomy" id="1930273"/>
    <lineage>
        <taxon>Bacteria</taxon>
        <taxon>Pseudomonadati</taxon>
        <taxon>Planctomycetota</taxon>
        <taxon>Planctomycetia</taxon>
        <taxon>Pirellulales</taxon>
        <taxon>Pirellulaceae</taxon>
        <taxon>Rubripirellula</taxon>
    </lineage>
</organism>
<evidence type="ECO:0000259" key="6">
    <source>
        <dbReference type="PROSITE" id="PS50011"/>
    </source>
</evidence>
<dbReference type="PANTHER" id="PTHR43289">
    <property type="entry name" value="MITOGEN-ACTIVATED PROTEIN KINASE KINASE KINASE 20-RELATED"/>
    <property type="match status" value="1"/>
</dbReference>
<dbReference type="OrthoDB" id="229095at2"/>
<accession>A0A517N579</accession>
<proteinExistence type="predicted"/>
<dbReference type="GO" id="GO:0004674">
    <property type="term" value="F:protein serine/threonine kinase activity"/>
    <property type="evidence" value="ECO:0007669"/>
    <property type="project" value="UniProtKB-EC"/>
</dbReference>
<feature type="compositionally biased region" description="Basic residues" evidence="5">
    <location>
        <begin position="533"/>
        <end position="542"/>
    </location>
</feature>
<name>A0A517N579_9BACT</name>
<sequence length="1107" mass="117094">MSIGLSEFWTRLVQEGFLDAAGCRNLAGDFANDHDGTPAETAVELASYMVKVQQLTRFQAKSLLSDPPGPLRIGDFRIRSDQSPSPLTRWVEVSPIGPDSADSRSGQNAPSGFLLRTTPENPWLDAHRRIQHPALQPIEVHPADPYVAVYSPLPAGQSLAEQIRAGGLPWNARRVCQVGIEIADGLAAMHAPSLVHGGVRADRVWIGNDGRALLLRDPAGPPVTGLGDASSQWLDTDDTPQSYVAPEITSGSGQCTGASDIYSLGCLLYRLASGECPFDGGDVQATLQMHQSYSPPKLVEAIQQGEHGDPLYRIMAYLMAKDPAARFASADQVAAALRAVLPTLDPDPGPAPAATTVEPNTAKLPAVKSNPSKPQSSPPKSKPDLPGKNATAPTKSRKDIASKDSGAAGKPKKPQDTGKPDGNAKTRQAGDAKPATASPASPVRTPAKDSVKDNAKATAKKSAKIAAGVAASESGPTDAAIPATADVPSDDSKQVSAPETAGRPDQTVAPADDPVGSAIADSGQASDAAPMRTVRRRRKKKSKAPLVLTGLTVIVLMLFVALLVTDPSPPVAKKRQRPTIPAVIPSVSNRSTMLSDEPDPGRSSPASPVGGSQEESADPAYQLVDDDRLLFASPYPPGSDQAPLELLPPGPAAIVSVRLASLRESNGGKQLMATLAPEINALIDAAVARAKVPVDWIDRCTVGLFPGQQGVPDWSLAIELTAPQPMDDLVDRWKVSAAQTRDGTTVYAGDAVGADAFFVNPLEVESKSVTRFAVGGLDRITEVASIDGEPIPLARSLQSLWKGSSADADLVALVTPNFLFADGRAMLDQSAPQLVQSIKSVLIPDVSAVLLVMDSVDEQVFAELRLTPSGGISEATLMRNLRDSINQWPQWADQFVIDAVPDPSWRLLASRLPMMMRYVSDRFRFGISNNVIVANTYVPASPLSQVALATLLAANTPLSAPTVATTPQEALSIDQMLDRKMSVSFDQESLEFAIDVIVAEYARSLPEGSQLPPVRIVGGDLQKAGITQNQQVRKFAKSDLPLRTVLTDLVLGANPDKTATGPDDPKQALIWVVHSDPDAAEKTEILVTTRAAAEGKYELPTEFVAKP</sequence>
<dbReference type="RefSeq" id="WP_145168030.1">
    <property type="nucleotide sequence ID" value="NZ_CP036525.1"/>
</dbReference>
<protein>
    <submittedName>
        <fullName evidence="7">Serine/threonine-protein kinase pkn5</fullName>
        <ecNumber evidence="7">2.7.11.1</ecNumber>
    </submittedName>
</protein>
<keyword evidence="2" id="KW-0547">Nucleotide-binding</keyword>
<keyword evidence="8" id="KW-1185">Reference proteome</keyword>
<keyword evidence="4" id="KW-0067">ATP-binding</keyword>
<feature type="region of interest" description="Disordered" evidence="5">
    <location>
        <begin position="582"/>
        <end position="618"/>
    </location>
</feature>
<evidence type="ECO:0000256" key="2">
    <source>
        <dbReference type="ARBA" id="ARBA00022741"/>
    </source>
</evidence>
<evidence type="ECO:0000256" key="4">
    <source>
        <dbReference type="ARBA" id="ARBA00022840"/>
    </source>
</evidence>
<feature type="compositionally biased region" description="Low complexity" evidence="5">
    <location>
        <begin position="368"/>
        <end position="379"/>
    </location>
</feature>
<dbReference type="EC" id="2.7.11.1" evidence="7"/>
<dbReference type="KEGG" id="rlc:K227x_06660"/>
<feature type="domain" description="Protein kinase" evidence="6">
    <location>
        <begin position="62"/>
        <end position="344"/>
    </location>
</feature>
<dbReference type="Pfam" id="PF00069">
    <property type="entry name" value="Pkinase"/>
    <property type="match status" value="1"/>
</dbReference>
<dbReference type="Proteomes" id="UP000318538">
    <property type="component" value="Chromosome"/>
</dbReference>
<feature type="region of interest" description="Disordered" evidence="5">
    <location>
        <begin position="346"/>
        <end position="542"/>
    </location>
</feature>
<feature type="compositionally biased region" description="Basic and acidic residues" evidence="5">
    <location>
        <begin position="446"/>
        <end position="455"/>
    </location>
</feature>
<dbReference type="Gene3D" id="1.10.510.10">
    <property type="entry name" value="Transferase(Phosphotransferase) domain 1"/>
    <property type="match status" value="1"/>
</dbReference>
<evidence type="ECO:0000256" key="5">
    <source>
        <dbReference type="SAM" id="MobiDB-lite"/>
    </source>
</evidence>
<dbReference type="EMBL" id="CP036525">
    <property type="protein sequence ID" value="QDT02290.1"/>
    <property type="molecule type" value="Genomic_DNA"/>
</dbReference>
<evidence type="ECO:0000256" key="1">
    <source>
        <dbReference type="ARBA" id="ARBA00022679"/>
    </source>
</evidence>
<reference evidence="7 8" key="1">
    <citation type="submission" date="2019-02" db="EMBL/GenBank/DDBJ databases">
        <title>Deep-cultivation of Planctomycetes and their phenomic and genomic characterization uncovers novel biology.</title>
        <authorList>
            <person name="Wiegand S."/>
            <person name="Jogler M."/>
            <person name="Boedeker C."/>
            <person name="Pinto D."/>
            <person name="Vollmers J."/>
            <person name="Rivas-Marin E."/>
            <person name="Kohn T."/>
            <person name="Peeters S.H."/>
            <person name="Heuer A."/>
            <person name="Rast P."/>
            <person name="Oberbeckmann S."/>
            <person name="Bunk B."/>
            <person name="Jeske O."/>
            <person name="Meyerdierks A."/>
            <person name="Storesund J.E."/>
            <person name="Kallscheuer N."/>
            <person name="Luecker S."/>
            <person name="Lage O.M."/>
            <person name="Pohl T."/>
            <person name="Merkel B.J."/>
            <person name="Hornburger P."/>
            <person name="Mueller R.-W."/>
            <person name="Bruemmer F."/>
            <person name="Labrenz M."/>
            <person name="Spormann A.M."/>
            <person name="Op den Camp H."/>
            <person name="Overmann J."/>
            <person name="Amann R."/>
            <person name="Jetten M.S.M."/>
            <person name="Mascher T."/>
            <person name="Medema M.H."/>
            <person name="Devos D.P."/>
            <person name="Kaster A.-K."/>
            <person name="Ovreas L."/>
            <person name="Rohde M."/>
            <person name="Galperin M.Y."/>
            <person name="Jogler C."/>
        </authorList>
    </citation>
    <scope>NUCLEOTIDE SEQUENCE [LARGE SCALE GENOMIC DNA]</scope>
    <source>
        <strain evidence="7 8">K22_7</strain>
    </source>
</reference>
<dbReference type="SUPFAM" id="SSF56112">
    <property type="entry name" value="Protein kinase-like (PK-like)"/>
    <property type="match status" value="1"/>
</dbReference>
<dbReference type="PANTHER" id="PTHR43289:SF6">
    <property type="entry name" value="SERINE_THREONINE-PROTEIN KINASE NEKL-3"/>
    <property type="match status" value="1"/>
</dbReference>
<feature type="compositionally biased region" description="Basic and acidic residues" evidence="5">
    <location>
        <begin position="413"/>
        <end position="430"/>
    </location>
</feature>
<evidence type="ECO:0000313" key="7">
    <source>
        <dbReference type="EMBL" id="QDT02290.1"/>
    </source>
</evidence>
<keyword evidence="3 7" id="KW-0418">Kinase</keyword>
<dbReference type="PROSITE" id="PS50011">
    <property type="entry name" value="PROTEIN_KINASE_DOM"/>
    <property type="match status" value="1"/>
</dbReference>
<dbReference type="InterPro" id="IPR011009">
    <property type="entry name" value="Kinase-like_dom_sf"/>
</dbReference>
<gene>
    <name evidence="7" type="primary">pkn5</name>
    <name evidence="7" type="ORF">K227x_06660</name>
</gene>
<dbReference type="GO" id="GO:0005524">
    <property type="term" value="F:ATP binding"/>
    <property type="evidence" value="ECO:0007669"/>
    <property type="project" value="UniProtKB-KW"/>
</dbReference>
<evidence type="ECO:0000313" key="8">
    <source>
        <dbReference type="Proteomes" id="UP000318538"/>
    </source>
</evidence>